<reference evidence="1 2" key="1">
    <citation type="submission" date="2019-05" db="EMBL/GenBank/DDBJ databases">
        <title>Another draft genome of Portunus trituberculatus and its Hox gene families provides insights of decapod evolution.</title>
        <authorList>
            <person name="Jeong J.-H."/>
            <person name="Song I."/>
            <person name="Kim S."/>
            <person name="Choi T."/>
            <person name="Kim D."/>
            <person name="Ryu S."/>
            <person name="Kim W."/>
        </authorList>
    </citation>
    <scope>NUCLEOTIDE SEQUENCE [LARGE SCALE GENOMIC DNA]</scope>
    <source>
        <tissue evidence="1">Muscle</tissue>
    </source>
</reference>
<evidence type="ECO:0000313" key="2">
    <source>
        <dbReference type="Proteomes" id="UP000324222"/>
    </source>
</evidence>
<dbReference type="EMBL" id="VSRR010001185">
    <property type="protein sequence ID" value="MPC23271.1"/>
    <property type="molecule type" value="Genomic_DNA"/>
</dbReference>
<protein>
    <submittedName>
        <fullName evidence="1">Uncharacterized protein</fullName>
    </submittedName>
</protein>
<accession>A0A5B7DNR4</accession>
<keyword evidence="2" id="KW-1185">Reference proteome</keyword>
<organism evidence="1 2">
    <name type="scientific">Portunus trituberculatus</name>
    <name type="common">Swimming crab</name>
    <name type="synonym">Neptunus trituberculatus</name>
    <dbReference type="NCBI Taxonomy" id="210409"/>
    <lineage>
        <taxon>Eukaryota</taxon>
        <taxon>Metazoa</taxon>
        <taxon>Ecdysozoa</taxon>
        <taxon>Arthropoda</taxon>
        <taxon>Crustacea</taxon>
        <taxon>Multicrustacea</taxon>
        <taxon>Malacostraca</taxon>
        <taxon>Eumalacostraca</taxon>
        <taxon>Eucarida</taxon>
        <taxon>Decapoda</taxon>
        <taxon>Pleocyemata</taxon>
        <taxon>Brachyura</taxon>
        <taxon>Eubrachyura</taxon>
        <taxon>Portunoidea</taxon>
        <taxon>Portunidae</taxon>
        <taxon>Portuninae</taxon>
        <taxon>Portunus</taxon>
    </lineage>
</organism>
<comment type="caution">
    <text evidence="1">The sequence shown here is derived from an EMBL/GenBank/DDBJ whole genome shotgun (WGS) entry which is preliminary data.</text>
</comment>
<dbReference type="AlphaFoldDB" id="A0A5B7DNR4"/>
<evidence type="ECO:0000313" key="1">
    <source>
        <dbReference type="EMBL" id="MPC23271.1"/>
    </source>
</evidence>
<gene>
    <name evidence="1" type="ORF">E2C01_016311</name>
</gene>
<name>A0A5B7DNR4_PORTR</name>
<dbReference type="Proteomes" id="UP000324222">
    <property type="component" value="Unassembled WGS sequence"/>
</dbReference>
<proteinExistence type="predicted"/>
<sequence length="166" mass="18575">MLRTRSSPARSTAATPQTTLRSLLRCCIAPGVCFLAVAKTSCKVEINGICPASRCHGYCIQYRQTLDRRSKVDELHIPPRKPYTSRQVREITSPNTRVRTCRLANSFYGFHNINALSTSSPPRSLFSFPPFLDLCAPHYATSQVIMASWRRTRGATVGNESLKEIL</sequence>